<name>A0A4V6NGQ6_HYDET</name>
<keyword evidence="15" id="KW-1185">Reference proteome</keyword>
<dbReference type="InterPro" id="IPR018022">
    <property type="entry name" value="IPT"/>
</dbReference>
<comment type="catalytic activity">
    <reaction evidence="9 10 11">
        <text>adenosine(37) in tRNA + dimethylallyl diphosphate = N(6)-dimethylallyladenosine(37) in tRNA + diphosphate</text>
        <dbReference type="Rhea" id="RHEA:26482"/>
        <dbReference type="Rhea" id="RHEA-COMP:10162"/>
        <dbReference type="Rhea" id="RHEA-COMP:10375"/>
        <dbReference type="ChEBI" id="CHEBI:33019"/>
        <dbReference type="ChEBI" id="CHEBI:57623"/>
        <dbReference type="ChEBI" id="CHEBI:74411"/>
        <dbReference type="ChEBI" id="CHEBI:74415"/>
        <dbReference type="EC" id="2.5.1.75"/>
    </reaction>
</comment>
<evidence type="ECO:0000256" key="10">
    <source>
        <dbReference type="HAMAP-Rule" id="MF_00185"/>
    </source>
</evidence>
<dbReference type="EC" id="2.5.1.75" evidence="10"/>
<gene>
    <name evidence="10" type="primary">miaA</name>
    <name evidence="14" type="ORF">EDC14_10369</name>
</gene>
<dbReference type="InterPro" id="IPR027417">
    <property type="entry name" value="P-loop_NTPase"/>
</dbReference>
<dbReference type="GO" id="GO:0005524">
    <property type="term" value="F:ATP binding"/>
    <property type="evidence" value="ECO:0007669"/>
    <property type="project" value="UniProtKB-UniRule"/>
</dbReference>
<evidence type="ECO:0000256" key="7">
    <source>
        <dbReference type="ARBA" id="ARBA00022840"/>
    </source>
</evidence>
<evidence type="ECO:0000256" key="8">
    <source>
        <dbReference type="ARBA" id="ARBA00022842"/>
    </source>
</evidence>
<dbReference type="AlphaFoldDB" id="A0A4V6NGQ6"/>
<dbReference type="SUPFAM" id="SSF52540">
    <property type="entry name" value="P-loop containing nucleoside triphosphate hydrolases"/>
    <property type="match status" value="2"/>
</dbReference>
<evidence type="ECO:0000256" key="13">
    <source>
        <dbReference type="RuleBase" id="RU003785"/>
    </source>
</evidence>
<dbReference type="PANTHER" id="PTHR11088:SF60">
    <property type="entry name" value="TRNA DIMETHYLALLYLTRANSFERASE"/>
    <property type="match status" value="1"/>
</dbReference>
<evidence type="ECO:0000256" key="9">
    <source>
        <dbReference type="ARBA" id="ARBA00049563"/>
    </source>
</evidence>
<feature type="binding site" evidence="10">
    <location>
        <begin position="13"/>
        <end position="18"/>
    </location>
    <ligand>
        <name>substrate</name>
    </ligand>
</feature>
<dbReference type="Gene3D" id="3.40.50.300">
    <property type="entry name" value="P-loop containing nucleotide triphosphate hydrolases"/>
    <property type="match status" value="1"/>
</dbReference>
<keyword evidence="5 10" id="KW-0819">tRNA processing</keyword>
<dbReference type="Gene3D" id="1.10.20.140">
    <property type="match status" value="1"/>
</dbReference>
<evidence type="ECO:0000256" key="1">
    <source>
        <dbReference type="ARBA" id="ARBA00001946"/>
    </source>
</evidence>
<feature type="site" description="Interaction with substrate tRNA" evidence="10">
    <location>
        <position position="102"/>
    </location>
</feature>
<sequence>MSMDTLIVLAGPTAVGKTDLSIVLAKELNAEILSADSMQIYRRMDIGTAKPSPKLQSEVKHHLIDLVNPDQNFSVADYQAEFYRIITDVLRRGKLPLMVGGTGLYIRACTQSYVFDPGGPNNELRNEFRKIAERHGVTTLHQRLAEVDPQAAIRIHPNDLVRIIRALEVFHTTGTPLSALQPKRHPDFQYKTTYIFLDRDRNELYHRIETRVDQMIEDGFIEEVQTLLQMGYDSSLKPMQSLGYRHINEYLQGKLSLAEALTQIKRETRHYAKRQLTWFRREPIDLWLNISERKQEFIGEILRYIEGRLD</sequence>
<reference evidence="14 15" key="1">
    <citation type="submission" date="2019-03" db="EMBL/GenBank/DDBJ databases">
        <title>Genomic Encyclopedia of Type Strains, Phase IV (KMG-IV): sequencing the most valuable type-strain genomes for metagenomic binning, comparative biology and taxonomic classification.</title>
        <authorList>
            <person name="Goeker M."/>
        </authorList>
    </citation>
    <scope>NUCLEOTIDE SEQUENCE [LARGE SCALE GENOMIC DNA]</scope>
    <source>
        <strain evidence="14 15">LX-B</strain>
    </source>
</reference>
<comment type="cofactor">
    <cofactor evidence="1 10">
        <name>Mg(2+)</name>
        <dbReference type="ChEBI" id="CHEBI:18420"/>
    </cofactor>
</comment>
<organism evidence="14 15">
    <name type="scientific">Hydrogenispora ethanolica</name>
    <dbReference type="NCBI Taxonomy" id="1082276"/>
    <lineage>
        <taxon>Bacteria</taxon>
        <taxon>Bacillati</taxon>
        <taxon>Bacillota</taxon>
        <taxon>Hydrogenispora</taxon>
    </lineage>
</organism>
<evidence type="ECO:0000313" key="14">
    <source>
        <dbReference type="EMBL" id="TCL60257.1"/>
    </source>
</evidence>
<dbReference type="GO" id="GO:0006400">
    <property type="term" value="P:tRNA modification"/>
    <property type="evidence" value="ECO:0007669"/>
    <property type="project" value="TreeGrafter"/>
</dbReference>
<dbReference type="HAMAP" id="MF_00185">
    <property type="entry name" value="IPP_trans"/>
    <property type="match status" value="1"/>
</dbReference>
<comment type="caution">
    <text evidence="14">The sequence shown here is derived from an EMBL/GenBank/DDBJ whole genome shotgun (WGS) entry which is preliminary data.</text>
</comment>
<comment type="subunit">
    <text evidence="10">Monomer.</text>
</comment>
<evidence type="ECO:0000256" key="11">
    <source>
        <dbReference type="RuleBase" id="RU003783"/>
    </source>
</evidence>
<feature type="site" description="Interaction with substrate tRNA" evidence="10">
    <location>
        <position position="125"/>
    </location>
</feature>
<dbReference type="EMBL" id="SLUN01000036">
    <property type="protein sequence ID" value="TCL60257.1"/>
    <property type="molecule type" value="Genomic_DNA"/>
</dbReference>
<protein>
    <recommendedName>
        <fullName evidence="10">tRNA dimethylallyltransferase</fullName>
        <ecNumber evidence="10">2.5.1.75</ecNumber>
    </recommendedName>
    <alternativeName>
        <fullName evidence="10">Dimethylallyl diphosphate:tRNA dimethylallyltransferase</fullName>
        <shortName evidence="10">DMAPP:tRNA dimethylallyltransferase</shortName>
        <shortName evidence="10">DMATase</shortName>
    </alternativeName>
    <alternativeName>
        <fullName evidence="10">Isopentenyl-diphosphate:tRNA isopentenyltransferase</fullName>
        <shortName evidence="10">IPP transferase</shortName>
        <shortName evidence="10">IPPT</shortName>
        <shortName evidence="10">IPTase</shortName>
    </alternativeName>
</protein>
<dbReference type="OrthoDB" id="9776390at2"/>
<dbReference type="InterPro" id="IPR039657">
    <property type="entry name" value="Dimethylallyltransferase"/>
</dbReference>
<feature type="region of interest" description="Interaction with substrate tRNA" evidence="10">
    <location>
        <begin position="36"/>
        <end position="39"/>
    </location>
</feature>
<accession>A0A4V6NGQ6</accession>
<comment type="similarity">
    <text evidence="3 10 13">Belongs to the IPP transferase family.</text>
</comment>
<keyword evidence="8 10" id="KW-0460">Magnesium</keyword>
<evidence type="ECO:0000313" key="15">
    <source>
        <dbReference type="Proteomes" id="UP000295008"/>
    </source>
</evidence>
<keyword evidence="7 10" id="KW-0067">ATP-binding</keyword>
<keyword evidence="4 10" id="KW-0808">Transferase</keyword>
<evidence type="ECO:0000256" key="6">
    <source>
        <dbReference type="ARBA" id="ARBA00022741"/>
    </source>
</evidence>
<dbReference type="Pfam" id="PF01715">
    <property type="entry name" value="IPPT"/>
    <property type="match status" value="1"/>
</dbReference>
<comment type="caution">
    <text evidence="10">Lacks conserved residue(s) required for the propagation of feature annotation.</text>
</comment>
<dbReference type="Proteomes" id="UP000295008">
    <property type="component" value="Unassembled WGS sequence"/>
</dbReference>
<comment type="function">
    <text evidence="2 10 12">Catalyzes the transfer of a dimethylallyl group onto the adenine at position 37 in tRNAs that read codons beginning with uridine, leading to the formation of N6-(dimethylallyl)adenosine (i(6)A).</text>
</comment>
<keyword evidence="6 10" id="KW-0547">Nucleotide-binding</keyword>
<dbReference type="GO" id="GO:0052381">
    <property type="term" value="F:tRNA dimethylallyltransferase activity"/>
    <property type="evidence" value="ECO:0007669"/>
    <property type="project" value="UniProtKB-UniRule"/>
</dbReference>
<proteinExistence type="inferred from homology"/>
<dbReference type="NCBIfam" id="TIGR00174">
    <property type="entry name" value="miaA"/>
    <property type="match status" value="1"/>
</dbReference>
<evidence type="ECO:0000256" key="4">
    <source>
        <dbReference type="ARBA" id="ARBA00022679"/>
    </source>
</evidence>
<dbReference type="PANTHER" id="PTHR11088">
    <property type="entry name" value="TRNA DIMETHYLALLYLTRANSFERASE"/>
    <property type="match status" value="1"/>
</dbReference>
<evidence type="ECO:0000256" key="5">
    <source>
        <dbReference type="ARBA" id="ARBA00022694"/>
    </source>
</evidence>
<evidence type="ECO:0000256" key="3">
    <source>
        <dbReference type="ARBA" id="ARBA00005842"/>
    </source>
</evidence>
<feature type="binding site" evidence="10">
    <location>
        <begin position="11"/>
        <end position="18"/>
    </location>
    <ligand>
        <name>ATP</name>
        <dbReference type="ChEBI" id="CHEBI:30616"/>
    </ligand>
</feature>
<evidence type="ECO:0000256" key="2">
    <source>
        <dbReference type="ARBA" id="ARBA00003213"/>
    </source>
</evidence>
<evidence type="ECO:0000256" key="12">
    <source>
        <dbReference type="RuleBase" id="RU003784"/>
    </source>
</evidence>
<dbReference type="FunFam" id="1.10.20.140:FF:000001">
    <property type="entry name" value="tRNA dimethylallyltransferase"/>
    <property type="match status" value="1"/>
</dbReference>